<organism evidence="2 3">
    <name type="scientific">Pythium insidiosum</name>
    <name type="common">Pythiosis disease agent</name>
    <dbReference type="NCBI Taxonomy" id="114742"/>
    <lineage>
        <taxon>Eukaryota</taxon>
        <taxon>Sar</taxon>
        <taxon>Stramenopiles</taxon>
        <taxon>Oomycota</taxon>
        <taxon>Peronosporomycetes</taxon>
        <taxon>Pythiales</taxon>
        <taxon>Pythiaceae</taxon>
        <taxon>Pythium</taxon>
    </lineage>
</organism>
<protein>
    <recommendedName>
        <fullName evidence="4">Transmembrane protein</fullName>
    </recommendedName>
</protein>
<sequence>MDSLADPNRDLPTIQPLPSSYQRTRFSAVAKTRRTDLLYDYISHHLVDRVEVRFLRGTHFKEIEKDANFELCAFPTDRPFVCDAGILSDQRKTVMLSEQDTRSVGFIGDDATRQIKDVVLRASTNYSSAKGTITVDAAFLDAYARPQTFSGGLVMAAKAEYELVLLTRIRDCNQSGCQTLFLGDYRYEAGRFLSDFVDWNALVTVFRVIAQVYMILRLICLVIAVHMAYPPGERSFVRSMRILLCEVPSHIIAYGSALPVVLYALAHCIDASMTQMTLFARLLKIQGSVERDEWEVIQIICLLMRCQWIMAIVAWFWVLVQTSLQGWRRQNGVVSVRGHVFGIIASMSVILGYRNPRYRDNNILELADENPAPAVMLAGITLRELSIQRLGGVFSDILSILLCGAIYGAVLFVLRYFQFYAVRFGLIKLPDQGGDNKQLSHLKERTGIYFSETKRLPSTCGVLWSPAALSCAWGGDLALSLPGLEEHDATAKRFMLMNVVFMSEPLTYIYIRYGFHSTLVASYKDPDSGRLFSLAENPEVDDHTLLDEMAPWKNVQSVDSSFAARKYELLTKKPVYSVPFHELVRCR</sequence>
<dbReference type="EMBL" id="JAKCXM010001332">
    <property type="protein sequence ID" value="KAJ0391072.1"/>
    <property type="molecule type" value="Genomic_DNA"/>
</dbReference>
<evidence type="ECO:0000313" key="3">
    <source>
        <dbReference type="Proteomes" id="UP001209570"/>
    </source>
</evidence>
<feature type="transmembrane region" description="Helical" evidence="1">
    <location>
        <begin position="212"/>
        <end position="230"/>
    </location>
</feature>
<name>A0AAD5L6D3_PYTIN</name>
<evidence type="ECO:0008006" key="4">
    <source>
        <dbReference type="Google" id="ProtNLM"/>
    </source>
</evidence>
<reference evidence="2" key="1">
    <citation type="submission" date="2021-12" db="EMBL/GenBank/DDBJ databases">
        <title>Prjna785345.</title>
        <authorList>
            <person name="Rujirawat T."/>
            <person name="Krajaejun T."/>
        </authorList>
    </citation>
    <scope>NUCLEOTIDE SEQUENCE</scope>
    <source>
        <strain evidence="2">Pi057C3</strain>
    </source>
</reference>
<keyword evidence="1" id="KW-0472">Membrane</keyword>
<feature type="transmembrane region" description="Helical" evidence="1">
    <location>
        <begin position="296"/>
        <end position="320"/>
    </location>
</feature>
<keyword evidence="1" id="KW-1133">Transmembrane helix</keyword>
<feature type="transmembrane region" description="Helical" evidence="1">
    <location>
        <begin position="332"/>
        <end position="353"/>
    </location>
</feature>
<keyword evidence="3" id="KW-1185">Reference proteome</keyword>
<keyword evidence="1" id="KW-0812">Transmembrane</keyword>
<dbReference type="Proteomes" id="UP001209570">
    <property type="component" value="Unassembled WGS sequence"/>
</dbReference>
<proteinExistence type="predicted"/>
<accession>A0AAD5L6D3</accession>
<feature type="transmembrane region" description="Helical" evidence="1">
    <location>
        <begin position="397"/>
        <end position="417"/>
    </location>
</feature>
<comment type="caution">
    <text evidence="2">The sequence shown here is derived from an EMBL/GenBank/DDBJ whole genome shotgun (WGS) entry which is preliminary data.</text>
</comment>
<evidence type="ECO:0000256" key="1">
    <source>
        <dbReference type="SAM" id="Phobius"/>
    </source>
</evidence>
<gene>
    <name evidence="2" type="ORF">P43SY_011433</name>
</gene>
<evidence type="ECO:0000313" key="2">
    <source>
        <dbReference type="EMBL" id="KAJ0391072.1"/>
    </source>
</evidence>
<feature type="transmembrane region" description="Helical" evidence="1">
    <location>
        <begin position="251"/>
        <end position="276"/>
    </location>
</feature>
<dbReference type="AlphaFoldDB" id="A0AAD5L6D3"/>